<dbReference type="EMBL" id="JAAVJL010000001">
    <property type="protein sequence ID" value="NMF58069.1"/>
    <property type="molecule type" value="Genomic_DNA"/>
</dbReference>
<dbReference type="Gene3D" id="3.40.630.30">
    <property type="match status" value="1"/>
</dbReference>
<keyword evidence="3" id="KW-0808">Transferase</keyword>
<evidence type="ECO:0000313" key="7">
    <source>
        <dbReference type="EMBL" id="NMF58069.1"/>
    </source>
</evidence>
<protein>
    <submittedName>
        <fullName evidence="7">GNAT family N-acetyltransferase</fullName>
    </submittedName>
</protein>
<dbReference type="InterPro" id="IPR000182">
    <property type="entry name" value="GNAT_dom"/>
</dbReference>
<dbReference type="SUPFAM" id="SSF55729">
    <property type="entry name" value="Acyl-CoA N-acyltransferases (Nat)"/>
    <property type="match status" value="1"/>
</dbReference>
<comment type="caution">
    <text evidence="7">The sequence shown here is derived from an EMBL/GenBank/DDBJ whole genome shotgun (WGS) entry which is preliminary data.</text>
</comment>
<proteinExistence type="predicted"/>
<keyword evidence="8" id="KW-1185">Reference proteome</keyword>
<accession>A0ABX1LPL4</accession>
<keyword evidence="4" id="KW-0012">Acyltransferase</keyword>
<evidence type="ECO:0000259" key="6">
    <source>
        <dbReference type="Pfam" id="PF13508"/>
    </source>
</evidence>
<sequence>MVLRIEVFDSRRHCRTNFYCGQESLDNYIRKQASQDIKRKVSTVFALIDDVDPKLNILGYYTLSSYTVEIENLDQSFAKSLPRYPQLPATLLGRLAIDSQHKGKGFGAAILFDTLKKAIAASKQVASLAVVAEALDKNAARFYLKYGFKQFTQNPMKLYISIKSIDSI</sequence>
<dbReference type="Pfam" id="PF13508">
    <property type="entry name" value="Acetyltransf_7"/>
    <property type="match status" value="1"/>
</dbReference>
<comment type="catalytic activity">
    <reaction evidence="5">
        <text>glycyl-tRNA(Gly) + acetyl-CoA = N-acetylglycyl-tRNA(Gly) + CoA + H(+)</text>
        <dbReference type="Rhea" id="RHEA:81867"/>
        <dbReference type="Rhea" id="RHEA-COMP:9683"/>
        <dbReference type="Rhea" id="RHEA-COMP:19766"/>
        <dbReference type="ChEBI" id="CHEBI:15378"/>
        <dbReference type="ChEBI" id="CHEBI:57287"/>
        <dbReference type="ChEBI" id="CHEBI:57288"/>
        <dbReference type="ChEBI" id="CHEBI:78522"/>
        <dbReference type="ChEBI" id="CHEBI:232036"/>
    </reaction>
</comment>
<gene>
    <name evidence="7" type="ORF">HC246_08535</name>
</gene>
<evidence type="ECO:0000256" key="4">
    <source>
        <dbReference type="ARBA" id="ARBA00023315"/>
    </source>
</evidence>
<keyword evidence="2" id="KW-1277">Toxin-antitoxin system</keyword>
<dbReference type="PANTHER" id="PTHR36449">
    <property type="entry name" value="ACETYLTRANSFERASE-RELATED"/>
    <property type="match status" value="1"/>
</dbReference>
<dbReference type="InterPro" id="IPR016181">
    <property type="entry name" value="Acyl_CoA_acyltransferase"/>
</dbReference>
<dbReference type="Proteomes" id="UP000738376">
    <property type="component" value="Unassembled WGS sequence"/>
</dbReference>
<evidence type="ECO:0000256" key="3">
    <source>
        <dbReference type="ARBA" id="ARBA00022679"/>
    </source>
</evidence>
<evidence type="ECO:0000313" key="8">
    <source>
        <dbReference type="Proteomes" id="UP000738376"/>
    </source>
</evidence>
<dbReference type="RefSeq" id="WP_169363011.1">
    <property type="nucleotide sequence ID" value="NZ_JAAVJL010000001.1"/>
</dbReference>
<organism evidence="7 8">
    <name type="scientific">Pseudanabaena yagii GIHE-NHR1</name>
    <dbReference type="NCBI Taxonomy" id="2722753"/>
    <lineage>
        <taxon>Bacteria</taxon>
        <taxon>Bacillati</taxon>
        <taxon>Cyanobacteriota</taxon>
        <taxon>Cyanophyceae</taxon>
        <taxon>Pseudanabaenales</taxon>
        <taxon>Pseudanabaenaceae</taxon>
        <taxon>Pseudanabaena</taxon>
        <taxon>Pseudanabaena yagii</taxon>
    </lineage>
</organism>
<dbReference type="PANTHER" id="PTHR36449:SF1">
    <property type="entry name" value="ACETYLTRANSFERASE"/>
    <property type="match status" value="1"/>
</dbReference>
<evidence type="ECO:0000256" key="2">
    <source>
        <dbReference type="ARBA" id="ARBA00022649"/>
    </source>
</evidence>
<feature type="domain" description="N-acetyltransferase" evidence="6">
    <location>
        <begin position="91"/>
        <end position="150"/>
    </location>
</feature>
<keyword evidence="1" id="KW-0678">Repressor</keyword>
<evidence type="ECO:0000256" key="5">
    <source>
        <dbReference type="ARBA" id="ARBA00049880"/>
    </source>
</evidence>
<evidence type="ECO:0000256" key="1">
    <source>
        <dbReference type="ARBA" id="ARBA00022491"/>
    </source>
</evidence>
<name>A0ABX1LPL4_9CYAN</name>
<reference evidence="7 8" key="1">
    <citation type="submission" date="2020-03" db="EMBL/GenBank/DDBJ databases">
        <title>Draft Genome Sequence of 2-Methylisoborneol Producing Pseudanabaena yagii Strain GIHE-NHR1 Isolated from North Han River in South Korea.</title>
        <authorList>
            <person name="Jeong J."/>
        </authorList>
    </citation>
    <scope>NUCLEOTIDE SEQUENCE [LARGE SCALE GENOMIC DNA]</scope>
    <source>
        <strain evidence="7 8">GIHE-NHR1</strain>
    </source>
</reference>